<name>A0A1Y1VF84_9FUNG</name>
<keyword evidence="2" id="KW-1185">Reference proteome</keyword>
<proteinExistence type="predicted"/>
<reference evidence="1 2" key="2">
    <citation type="submission" date="2016-08" db="EMBL/GenBank/DDBJ databases">
        <title>Pervasive Adenine N6-methylation of Active Genes in Fungi.</title>
        <authorList>
            <consortium name="DOE Joint Genome Institute"/>
            <person name="Mondo S.J."/>
            <person name="Dannebaum R.O."/>
            <person name="Kuo R.C."/>
            <person name="Labutti K."/>
            <person name="Haridas S."/>
            <person name="Kuo A."/>
            <person name="Salamov A."/>
            <person name="Ahrendt S.R."/>
            <person name="Lipzen A."/>
            <person name="Sullivan W."/>
            <person name="Andreopoulos W.B."/>
            <person name="Clum A."/>
            <person name="Lindquist E."/>
            <person name="Daum C."/>
            <person name="Ramamoorthy G.K."/>
            <person name="Gryganskyi A."/>
            <person name="Culley D."/>
            <person name="Magnuson J.K."/>
            <person name="James T.Y."/>
            <person name="O'Malley M.A."/>
            <person name="Stajich J.E."/>
            <person name="Spatafora J.W."/>
            <person name="Visel A."/>
            <person name="Grigoriev I.V."/>
        </authorList>
    </citation>
    <scope>NUCLEOTIDE SEQUENCE [LARGE SCALE GENOMIC DNA]</scope>
    <source>
        <strain evidence="2">finn</strain>
    </source>
</reference>
<accession>A0A1Y1VF84</accession>
<dbReference type="AlphaFoldDB" id="A0A1Y1VF84"/>
<evidence type="ECO:0000313" key="1">
    <source>
        <dbReference type="EMBL" id="ORX54776.1"/>
    </source>
</evidence>
<comment type="caution">
    <text evidence="1">The sequence shown here is derived from an EMBL/GenBank/DDBJ whole genome shotgun (WGS) entry which is preliminary data.</text>
</comment>
<reference evidence="1 2" key="1">
    <citation type="submission" date="2016-08" db="EMBL/GenBank/DDBJ databases">
        <title>Genomes of anaerobic fungi encode conserved fungal cellulosomes for biomass hydrolysis.</title>
        <authorList>
            <consortium name="DOE Joint Genome Institute"/>
            <person name="Haitjema C.H."/>
            <person name="Gilmore S.P."/>
            <person name="Henske J.K."/>
            <person name="Solomon K.V."/>
            <person name="De Groot R."/>
            <person name="Kuo A."/>
            <person name="Mondo S.J."/>
            <person name="Salamov A.A."/>
            <person name="Labutti K."/>
            <person name="Zhao Z."/>
            <person name="Chiniquy J."/>
            <person name="Barry K."/>
            <person name="Brewer H.M."/>
            <person name="Purvine S.O."/>
            <person name="Wright A.T."/>
            <person name="Boxma B."/>
            <person name="Van Alen T."/>
            <person name="Hackstein J.H."/>
            <person name="Baker S.E."/>
            <person name="Grigoriev I.V."/>
            <person name="O'Malley M.A."/>
        </authorList>
    </citation>
    <scope>NUCLEOTIDE SEQUENCE [LARGE SCALE GENOMIC DNA]</scope>
    <source>
        <strain evidence="2">finn</strain>
    </source>
</reference>
<dbReference type="Gene3D" id="3.80.10.10">
    <property type="entry name" value="Ribonuclease Inhibitor"/>
    <property type="match status" value="1"/>
</dbReference>
<dbReference type="EMBL" id="MCFH01000010">
    <property type="protein sequence ID" value="ORX54776.1"/>
    <property type="molecule type" value="Genomic_DNA"/>
</dbReference>
<dbReference type="Proteomes" id="UP000193719">
    <property type="component" value="Unassembled WGS sequence"/>
</dbReference>
<organism evidence="1 2">
    <name type="scientific">Piromyces finnis</name>
    <dbReference type="NCBI Taxonomy" id="1754191"/>
    <lineage>
        <taxon>Eukaryota</taxon>
        <taxon>Fungi</taxon>
        <taxon>Fungi incertae sedis</taxon>
        <taxon>Chytridiomycota</taxon>
        <taxon>Chytridiomycota incertae sedis</taxon>
        <taxon>Neocallimastigomycetes</taxon>
        <taxon>Neocallimastigales</taxon>
        <taxon>Neocallimastigaceae</taxon>
        <taxon>Piromyces</taxon>
    </lineage>
</organism>
<dbReference type="InterPro" id="IPR032675">
    <property type="entry name" value="LRR_dom_sf"/>
</dbReference>
<evidence type="ECO:0000313" key="2">
    <source>
        <dbReference type="Proteomes" id="UP000193719"/>
    </source>
</evidence>
<sequence length="206" mass="24666">MTEIKFKSKFIDKYFRKYLNIENEPITENMIHDIKYIYVSTTHAYCIAFGKETLPEIFEFNDCGDEWWACCMKDTDKFKSYKDFLKIENYENNSTLKFINDPDELYCSDKDMKKFYDNTKTFWAEDSDYDELKYDDNGNTGFICSDDLKFFKNAEVVRLMDCEVDIHSIGFINNMPNLKVLEIGRVTLFDHEGIDKLNRLRRLCIW</sequence>
<gene>
    <name evidence="1" type="ORF">BCR36DRAFT_410583</name>
</gene>
<protein>
    <submittedName>
        <fullName evidence="1">Uncharacterized protein</fullName>
    </submittedName>
</protein>